<comment type="similarity">
    <text evidence="8">Belongs to the membrane-bound acyltransferase family. Porcupine subfamily.</text>
</comment>
<feature type="transmembrane region" description="Helical" evidence="12">
    <location>
        <begin position="223"/>
        <end position="241"/>
    </location>
</feature>
<evidence type="ECO:0000256" key="4">
    <source>
        <dbReference type="ARBA" id="ARBA00022692"/>
    </source>
</evidence>
<dbReference type="Proteomes" id="UP001158576">
    <property type="component" value="Chromosome PAR"/>
</dbReference>
<keyword evidence="4 12" id="KW-0812">Transmembrane</keyword>
<dbReference type="InterPro" id="IPR049941">
    <property type="entry name" value="LPLAT_7/PORCN-like"/>
</dbReference>
<feature type="transmembrane region" description="Helical" evidence="12">
    <location>
        <begin position="295"/>
        <end position="314"/>
    </location>
</feature>
<keyword evidence="14" id="KW-1185">Reference proteome</keyword>
<evidence type="ECO:0000313" key="14">
    <source>
        <dbReference type="Proteomes" id="UP001158576"/>
    </source>
</evidence>
<evidence type="ECO:0000256" key="9">
    <source>
        <dbReference type="ARBA" id="ARBA00038867"/>
    </source>
</evidence>
<name>A0ABN7RTP9_OIKDI</name>
<comment type="subcellular location">
    <subcellularLocation>
        <location evidence="1">Endoplasmic reticulum membrane</location>
        <topology evidence="1">Multi-pass membrane protein</topology>
    </subcellularLocation>
</comment>
<evidence type="ECO:0000256" key="1">
    <source>
        <dbReference type="ARBA" id="ARBA00004477"/>
    </source>
</evidence>
<keyword evidence="7" id="KW-0012">Acyltransferase</keyword>
<dbReference type="EMBL" id="OU015568">
    <property type="protein sequence ID" value="CAG5083682.1"/>
    <property type="molecule type" value="Genomic_DNA"/>
</dbReference>
<evidence type="ECO:0000256" key="7">
    <source>
        <dbReference type="ARBA" id="ARBA00023315"/>
    </source>
</evidence>
<feature type="transmembrane region" description="Helical" evidence="12">
    <location>
        <begin position="99"/>
        <end position="121"/>
    </location>
</feature>
<keyword evidence="2" id="KW-0808">Transferase</keyword>
<keyword evidence="6 12" id="KW-0472">Membrane</keyword>
<sequence>MEFANYDDYEDYQNPFDGMDYDGVMEWLDAHMDELESNGIDPEHFLRAIKEEFSMPNGAGGAGASATPAPLSTEEILHKLPIFLGQCSGQVLSQAFDNFIFPAVLAVMLQIFAHGGMDIPIRHTMSFISGFMLLVKFHTVALGVFALSFVMFWINIASAISKKYLVILLPASALVAELFTGESWGGLRGPMLVFLLKFLSVVLTEDLTVDLNDMSQVMSLMGYYFHPATMLLGPWIPFSLYKKSIETPSFRITSLILIIPGALFLIFSTCVSSLFEKSTGWIGEVNDTISFHCSNYYILYFTQVLVLLAGAQTANNFCSPMKVFFPFELYEVCRAWNYPVHEFLRKHVFLPLKASSSTFRAIMMTFFISAILHGLNFPIFATLMILGLGSFSEFEFRRKVGTNFNLPRILPSSIQAKRAAKLAKDPPIKKPGDSDTSEASDESFLRAFIQAFINFSFLLLNYYHLFFVGSVLEAMISR</sequence>
<feature type="transmembrane region" description="Helical" evidence="12">
    <location>
        <begin position="447"/>
        <end position="472"/>
    </location>
</feature>
<accession>A0ABN7RTP9</accession>
<evidence type="ECO:0000256" key="12">
    <source>
        <dbReference type="SAM" id="Phobius"/>
    </source>
</evidence>
<comment type="catalytic activity">
    <reaction evidence="11">
        <text>[Wnt protein]-L-serine + (9Z)-hexadecenoyl-CoA = [Wnt protein]-O-(9Z)-hexadecenoyl-L-serine + CoA</text>
        <dbReference type="Rhea" id="RHEA:45336"/>
        <dbReference type="Rhea" id="RHEA-COMP:11170"/>
        <dbReference type="Rhea" id="RHEA-COMP:11171"/>
        <dbReference type="ChEBI" id="CHEBI:29999"/>
        <dbReference type="ChEBI" id="CHEBI:57287"/>
        <dbReference type="ChEBI" id="CHEBI:61540"/>
        <dbReference type="ChEBI" id="CHEBI:85189"/>
        <dbReference type="EC" id="2.3.1.250"/>
    </reaction>
</comment>
<evidence type="ECO:0000256" key="2">
    <source>
        <dbReference type="ARBA" id="ARBA00022679"/>
    </source>
</evidence>
<protein>
    <recommendedName>
        <fullName evidence="10">Protein-serine O-palmitoleoyltransferase porcupine</fullName>
        <ecNumber evidence="9">2.3.1.250</ecNumber>
    </recommendedName>
</protein>
<proteinExistence type="inferred from homology"/>
<dbReference type="PANTHER" id="PTHR13906:SF12">
    <property type="entry name" value="PROTEIN-SERINE O-PALMITOLEOYLTRANSFERASE PORCUPINE"/>
    <property type="match status" value="1"/>
</dbReference>
<evidence type="ECO:0000256" key="8">
    <source>
        <dbReference type="ARBA" id="ARBA00038269"/>
    </source>
</evidence>
<reference evidence="13 14" key="1">
    <citation type="submission" date="2021-04" db="EMBL/GenBank/DDBJ databases">
        <authorList>
            <person name="Bliznina A."/>
        </authorList>
    </citation>
    <scope>NUCLEOTIDE SEQUENCE [LARGE SCALE GENOMIC DNA]</scope>
</reference>
<evidence type="ECO:0000256" key="5">
    <source>
        <dbReference type="ARBA" id="ARBA00022989"/>
    </source>
</evidence>
<evidence type="ECO:0000256" key="3">
    <source>
        <dbReference type="ARBA" id="ARBA00022687"/>
    </source>
</evidence>
<feature type="transmembrane region" description="Helical" evidence="12">
    <location>
        <begin position="253"/>
        <end position="275"/>
    </location>
</feature>
<gene>
    <name evidence="13" type="ORF">OKIOD_LOCUS1993</name>
</gene>
<organism evidence="13 14">
    <name type="scientific">Oikopleura dioica</name>
    <name type="common">Tunicate</name>
    <dbReference type="NCBI Taxonomy" id="34765"/>
    <lineage>
        <taxon>Eukaryota</taxon>
        <taxon>Metazoa</taxon>
        <taxon>Chordata</taxon>
        <taxon>Tunicata</taxon>
        <taxon>Appendicularia</taxon>
        <taxon>Copelata</taxon>
        <taxon>Oikopleuridae</taxon>
        <taxon>Oikopleura</taxon>
    </lineage>
</organism>
<feature type="transmembrane region" description="Helical" evidence="12">
    <location>
        <begin position="133"/>
        <end position="154"/>
    </location>
</feature>
<evidence type="ECO:0000256" key="11">
    <source>
        <dbReference type="ARBA" id="ARBA00047978"/>
    </source>
</evidence>
<evidence type="ECO:0000256" key="10">
    <source>
        <dbReference type="ARBA" id="ARBA00040371"/>
    </source>
</evidence>
<evidence type="ECO:0000313" key="13">
    <source>
        <dbReference type="EMBL" id="CAG5083682.1"/>
    </source>
</evidence>
<feature type="transmembrane region" description="Helical" evidence="12">
    <location>
        <begin position="361"/>
        <end position="388"/>
    </location>
</feature>
<feature type="transmembrane region" description="Helical" evidence="12">
    <location>
        <begin position="160"/>
        <end position="179"/>
    </location>
</feature>
<dbReference type="PANTHER" id="PTHR13906">
    <property type="entry name" value="PORCUPINE"/>
    <property type="match status" value="1"/>
</dbReference>
<evidence type="ECO:0000256" key="6">
    <source>
        <dbReference type="ARBA" id="ARBA00023136"/>
    </source>
</evidence>
<dbReference type="Pfam" id="PF03062">
    <property type="entry name" value="MBOAT"/>
    <property type="match status" value="1"/>
</dbReference>
<dbReference type="InterPro" id="IPR004299">
    <property type="entry name" value="MBOAT_fam"/>
</dbReference>
<keyword evidence="3" id="KW-0879">Wnt signaling pathway</keyword>
<keyword evidence="5 12" id="KW-1133">Transmembrane helix</keyword>
<dbReference type="EC" id="2.3.1.250" evidence="9"/>